<evidence type="ECO:0000313" key="11">
    <source>
        <dbReference type="EMBL" id="EER33579.1"/>
    </source>
</evidence>
<dbReference type="VEuPathDB" id="FungiDB:CTRG_02397"/>
<dbReference type="InterPro" id="IPR016024">
    <property type="entry name" value="ARM-type_fold"/>
</dbReference>
<keyword evidence="8" id="KW-0175">Coiled coil</keyword>
<evidence type="ECO:0000256" key="9">
    <source>
        <dbReference type="SAM" id="MobiDB-lite"/>
    </source>
</evidence>
<dbReference type="eggNOG" id="KOG2025">
    <property type="taxonomic scope" value="Eukaryota"/>
</dbReference>
<dbReference type="GO" id="GO:0007076">
    <property type="term" value="P:mitotic chromosome condensation"/>
    <property type="evidence" value="ECO:0007669"/>
    <property type="project" value="InterPro"/>
</dbReference>
<evidence type="ECO:0000256" key="6">
    <source>
        <dbReference type="ARBA" id="ARBA00023067"/>
    </source>
</evidence>
<dbReference type="HOGENOM" id="CLU_004446_1_1_1"/>
<proteinExistence type="inferred from homology"/>
<accession>C5MA85</accession>
<feature type="compositionally biased region" description="Acidic residues" evidence="9">
    <location>
        <begin position="117"/>
        <end position="149"/>
    </location>
</feature>
<feature type="region of interest" description="Disordered" evidence="9">
    <location>
        <begin position="104"/>
        <end position="149"/>
    </location>
</feature>
<dbReference type="GO" id="GO:0000796">
    <property type="term" value="C:condensin complex"/>
    <property type="evidence" value="ECO:0007669"/>
    <property type="project" value="InterPro"/>
</dbReference>
<keyword evidence="4" id="KW-0132">Cell division</keyword>
<evidence type="ECO:0000256" key="7">
    <source>
        <dbReference type="ARBA" id="ARBA00023306"/>
    </source>
</evidence>
<feature type="region of interest" description="Disordered" evidence="9">
    <location>
        <begin position="882"/>
        <end position="905"/>
    </location>
</feature>
<evidence type="ECO:0000256" key="1">
    <source>
        <dbReference type="ARBA" id="ARBA00004286"/>
    </source>
</evidence>
<dbReference type="PANTHER" id="PTHR14418:SF5">
    <property type="entry name" value="CONDENSIN COMPLEX SUBUNIT 3"/>
    <property type="match status" value="1"/>
</dbReference>
<dbReference type="InterPro" id="IPR025977">
    <property type="entry name" value="Cnd3_C"/>
</dbReference>
<dbReference type="EMBL" id="GG692397">
    <property type="protein sequence ID" value="EER33579.1"/>
    <property type="molecule type" value="Genomic_DNA"/>
</dbReference>
<feature type="coiled-coil region" evidence="8">
    <location>
        <begin position="499"/>
        <end position="605"/>
    </location>
</feature>
<dbReference type="Pfam" id="PF12719">
    <property type="entry name" value="Cnd3"/>
    <property type="match status" value="1"/>
</dbReference>
<evidence type="ECO:0000256" key="4">
    <source>
        <dbReference type="ARBA" id="ARBA00022618"/>
    </source>
</evidence>
<feature type="compositionally biased region" description="Basic and acidic residues" evidence="9">
    <location>
        <begin position="1174"/>
        <end position="1189"/>
    </location>
</feature>
<dbReference type="Proteomes" id="UP000002037">
    <property type="component" value="Unassembled WGS sequence"/>
</dbReference>
<dbReference type="Pfam" id="PF13646">
    <property type="entry name" value="HEAT_2"/>
    <property type="match status" value="1"/>
</dbReference>
<feature type="compositionally biased region" description="Acidic residues" evidence="9">
    <location>
        <begin position="1149"/>
        <end position="1167"/>
    </location>
</feature>
<sequence length="1217" mass="140580">MDVPPKPTLARIKKFKNCDELRYAMTHVFQDAQMGLAGHRKLVVILKSVFHKAVELNQTQYFCMWFTKLLSKVLPLKRGELSGDRIAKFTFSFANRLVKDAAEAKRAKNEATKEENDEKDSDEEMDDDKNDSEDVDVDNDNSDEDVEEEETPVSIFISYLIKFLLRGIEAKDKSVRYRVVQLLAYMVEFVTEIHDNNTFEALYTLLNNRLQDKESVIRIHAVVAMSHFQQFDFNMEGENDDFEDDEISTAQVVKKIINCLQHDESPEVRRAALMNLLRTEETIPFLLERARDTNSINRRLVYSKISRELGQLDDLGTQNREYLLKWGLNDRDQSVQTAAAKMLSSFWYDSVNQDLLDLIEHLNVIESPIADQALTVFFESKPELLETLKIDESFWKNLSTEKAFLVRSFYQYCNNQQLYNLINSNFPELIELAETLEKYLQVRLKVIEENENIVKECQAHDEKMDTFDNEIFSLENQLARIAIDAESHRKNAANKNYDVTECETAMELLKERMERLKNGEESLDDLVTDENESIIGEIEKLSEEGLEEQLEIVISDIEKFKQEQEDLVAKLEELQEKYDTFLPLLERKKEAKQQALEEFEREHAEDCIPFSKTLKELEFVIHQILLIAQDFDFGDEIGRRKMLQIIRTTLTEDKLPENLIAVGLKVLKELSINEKDFVTMAVEIITDIRDSIDEEDEFHSAAATFDGDFDDESQQSSIKKRRVEPDLPPDDIVFRCLVTTRHVLELVSETLDSHLSLSSIYSGIVNYAIQNHSNKKLYLAGLTCLELFSLIDEKIAKISCSTILIAMLTGGEEVREIGMKAIMDILATYGMEILDKDSKYRYSRLFYKSLLSYDKPKIQCIVAEGLCKLFLADILNKGGIKPKKSTNEDDEQAEQENDTDSDNDSLQHERNLFEALILIYFNLYTRSNQELQQILSFCIPVYSFSKPQHQINLANVSGDVIFRLFTQFENESISPSVILPQLISWCDPRNLVKVSEDIINKSTSHMYQCVYLLQVVEQVESRNVKRCIINNLNKFYISEYLDSNTLQALNNSVKETQELFENNSNDPDFLLDKTSKRNFDAFIELVKEKLEISKKREEEESFKNSFSRSNTNSILEEIDDDKSQVKLKTEEGVTINHESNDMDIQPSSDNDDDDEPEEVDVDQQDDENTTKGSVHGEIKDEEETNKAADIENSLEEIDKLLEEADEVDYGDISMSED</sequence>
<dbReference type="SUPFAM" id="SSF48371">
    <property type="entry name" value="ARM repeat"/>
    <property type="match status" value="1"/>
</dbReference>
<dbReference type="GO" id="GO:0051301">
    <property type="term" value="P:cell division"/>
    <property type="evidence" value="ECO:0007669"/>
    <property type="project" value="UniProtKB-KW"/>
</dbReference>
<keyword evidence="7" id="KW-0131">Cell cycle</keyword>
<evidence type="ECO:0000256" key="8">
    <source>
        <dbReference type="SAM" id="Coils"/>
    </source>
</evidence>
<dbReference type="InterPro" id="IPR027165">
    <property type="entry name" value="CND3"/>
</dbReference>
<dbReference type="KEGG" id="ctp:CTRG_02397"/>
<keyword evidence="3" id="KW-0158">Chromosome</keyword>
<dbReference type="AlphaFoldDB" id="C5MA85"/>
<feature type="compositionally biased region" description="Acidic residues" evidence="9">
    <location>
        <begin position="888"/>
        <end position="903"/>
    </location>
</feature>
<gene>
    <name evidence="11" type="ORF">CTRG_02397</name>
</gene>
<dbReference type="GO" id="GO:0000793">
    <property type="term" value="C:condensed chromosome"/>
    <property type="evidence" value="ECO:0007669"/>
    <property type="project" value="TreeGrafter"/>
</dbReference>
<name>C5MA85_CANTT</name>
<keyword evidence="12" id="KW-1185">Reference proteome</keyword>
<keyword evidence="5" id="KW-0498">Mitosis</keyword>
<dbReference type="Gene3D" id="1.25.10.10">
    <property type="entry name" value="Leucine-rich Repeat Variant"/>
    <property type="match status" value="1"/>
</dbReference>
<evidence type="ECO:0000256" key="3">
    <source>
        <dbReference type="ARBA" id="ARBA00022454"/>
    </source>
</evidence>
<organism evidence="11 12">
    <name type="scientific">Candida tropicalis (strain ATCC MYA-3404 / T1)</name>
    <name type="common">Yeast</name>
    <dbReference type="NCBI Taxonomy" id="294747"/>
    <lineage>
        <taxon>Eukaryota</taxon>
        <taxon>Fungi</taxon>
        <taxon>Dikarya</taxon>
        <taxon>Ascomycota</taxon>
        <taxon>Saccharomycotina</taxon>
        <taxon>Pichiomycetes</taxon>
        <taxon>Debaryomycetaceae</taxon>
        <taxon>Candida/Lodderomyces clade</taxon>
        <taxon>Candida</taxon>
    </lineage>
</organism>
<dbReference type="RefSeq" id="XP_002548100.1">
    <property type="nucleotide sequence ID" value="XM_002548054.1"/>
</dbReference>
<keyword evidence="6" id="KW-0226">DNA condensation</keyword>
<evidence type="ECO:0000259" key="10">
    <source>
        <dbReference type="Pfam" id="PF12719"/>
    </source>
</evidence>
<evidence type="ECO:0000256" key="2">
    <source>
        <dbReference type="ARBA" id="ARBA00006533"/>
    </source>
</evidence>
<evidence type="ECO:0000256" key="5">
    <source>
        <dbReference type="ARBA" id="ARBA00022776"/>
    </source>
</evidence>
<dbReference type="STRING" id="294747.C5MA85"/>
<dbReference type="PANTHER" id="PTHR14418">
    <property type="entry name" value="CONDENSIN COMPLEX SUBUNIT 3-RELATED"/>
    <property type="match status" value="1"/>
</dbReference>
<dbReference type="GeneID" id="8301688"/>
<dbReference type="InterPro" id="IPR011989">
    <property type="entry name" value="ARM-like"/>
</dbReference>
<feature type="region of interest" description="Disordered" evidence="9">
    <location>
        <begin position="1131"/>
        <end position="1191"/>
    </location>
</feature>
<comment type="similarity">
    <text evidence="2">Belongs to the CND3 (condensin subunit 3) family.</text>
</comment>
<reference evidence="11 12" key="1">
    <citation type="journal article" date="2009" name="Nature">
        <title>Evolution of pathogenicity and sexual reproduction in eight Candida genomes.</title>
        <authorList>
            <person name="Butler G."/>
            <person name="Rasmussen M.D."/>
            <person name="Lin M.F."/>
            <person name="Santos M.A."/>
            <person name="Sakthikumar S."/>
            <person name="Munro C.A."/>
            <person name="Rheinbay E."/>
            <person name="Grabherr M."/>
            <person name="Forche A."/>
            <person name="Reedy J.L."/>
            <person name="Agrafioti I."/>
            <person name="Arnaud M.B."/>
            <person name="Bates S."/>
            <person name="Brown A.J."/>
            <person name="Brunke S."/>
            <person name="Costanzo M.C."/>
            <person name="Fitzpatrick D.A."/>
            <person name="de Groot P.W."/>
            <person name="Harris D."/>
            <person name="Hoyer L.L."/>
            <person name="Hube B."/>
            <person name="Klis F.M."/>
            <person name="Kodira C."/>
            <person name="Lennard N."/>
            <person name="Logue M.E."/>
            <person name="Martin R."/>
            <person name="Neiman A.M."/>
            <person name="Nikolaou E."/>
            <person name="Quail M.A."/>
            <person name="Quinn J."/>
            <person name="Santos M.C."/>
            <person name="Schmitzberger F.F."/>
            <person name="Sherlock G."/>
            <person name="Shah P."/>
            <person name="Silverstein K.A."/>
            <person name="Skrzypek M.S."/>
            <person name="Soll D."/>
            <person name="Staggs R."/>
            <person name="Stansfield I."/>
            <person name="Stumpf M.P."/>
            <person name="Sudbery P.E."/>
            <person name="Srikantha T."/>
            <person name="Zeng Q."/>
            <person name="Berman J."/>
            <person name="Berriman M."/>
            <person name="Heitman J."/>
            <person name="Gow N.A."/>
            <person name="Lorenz M.C."/>
            <person name="Birren B.W."/>
            <person name="Kellis M."/>
            <person name="Cuomo C.A."/>
        </authorList>
    </citation>
    <scope>NUCLEOTIDE SEQUENCE [LARGE SCALE GENOMIC DNA]</scope>
    <source>
        <strain evidence="12">ATCC MYA-3404 / T1</strain>
    </source>
</reference>
<evidence type="ECO:0000313" key="12">
    <source>
        <dbReference type="Proteomes" id="UP000002037"/>
    </source>
</evidence>
<dbReference type="OrthoDB" id="27187at2759"/>
<comment type="subcellular location">
    <subcellularLocation>
        <location evidence="1">Chromosome</location>
    </subcellularLocation>
</comment>
<protein>
    <recommendedName>
        <fullName evidence="10">Nuclear condensin complex subunit 3 C-terminal domain-containing protein</fullName>
    </recommendedName>
</protein>
<feature type="compositionally biased region" description="Basic and acidic residues" evidence="9">
    <location>
        <begin position="104"/>
        <end position="116"/>
    </location>
</feature>
<feature type="domain" description="Nuclear condensin complex subunit 3 C-terminal" evidence="10">
    <location>
        <begin position="735"/>
        <end position="1037"/>
    </location>
</feature>